<sequence length="606" mass="66500">MKIGKKLSISFAAVLLLTLVVGVIGEYATSSLHTSYQSMIDDRVDKILIIKELQYDAASQTKYFRGYLVTGDQDEMNSYLKARETFATTMKKLQSTPALDKPKQMAAKLQQMEAEYADIVKEITSYKQQGDVATYTRLVEEKCKPMALALEQQSQVMEQYQMDLLNQSQVEQGEKLQYVQTMIIIAMALALVIGIVLAYVITRMIARPVVQVAQAARRIAEGDLTQEDIQIRQKDEIGELAQSFNDMKRQLRSLLQVIYQNAQGVTLASGELSNGSGQVAEGTRQMAETVRGIHESAGNQVERNRENQQAVKESAEGVQKIAQSASITAELSERAIHETERGNADLEETVMQMRHIQDTMEDSVKVIQDLGEQSKRIQSVTQFIRDIAKQTNLLSLNASIEAARAGESGKGFAVVAGEVKKLAEQTGQASQQIAVFMDAMADTVNQAVDSIQKGSSEVEAGTDLIHRTGQTFSKVHEAVQTVAEHTQEVSAATEELSAITGQLLDSEQKLVGLSREIAEESESAAAVCEEQLASMEVIADSADSLRHMAAELMSEIQHFRITNDADENNTSASTHPKDTNGGRGTSTRRTSMDRISISDTPIHPAS</sequence>
<feature type="domain" description="Methyl-accepting transducer" evidence="9">
    <location>
        <begin position="275"/>
        <end position="511"/>
    </location>
</feature>
<dbReference type="GO" id="GO:0004888">
    <property type="term" value="F:transmembrane signaling receptor activity"/>
    <property type="evidence" value="ECO:0007669"/>
    <property type="project" value="InterPro"/>
</dbReference>
<dbReference type="Pfam" id="PF00015">
    <property type="entry name" value="MCPsignal"/>
    <property type="match status" value="1"/>
</dbReference>
<keyword evidence="3 8" id="KW-0472">Membrane</keyword>
<accession>A0A0D7X7Q0</accession>
<dbReference type="GO" id="GO:0006935">
    <property type="term" value="P:chemotaxis"/>
    <property type="evidence" value="ECO:0007669"/>
    <property type="project" value="InterPro"/>
</dbReference>
<dbReference type="PRINTS" id="PR00260">
    <property type="entry name" value="CHEMTRNSDUCR"/>
</dbReference>
<keyword evidence="8" id="KW-1133">Transmembrane helix</keyword>
<dbReference type="EMBL" id="JTHP01000001">
    <property type="protein sequence ID" value="KJD47445.1"/>
    <property type="molecule type" value="Genomic_DNA"/>
</dbReference>
<dbReference type="GO" id="GO:0005886">
    <property type="term" value="C:plasma membrane"/>
    <property type="evidence" value="ECO:0007669"/>
    <property type="project" value="UniProtKB-SubCell"/>
</dbReference>
<evidence type="ECO:0000256" key="6">
    <source>
        <dbReference type="PROSITE-ProRule" id="PRU00284"/>
    </source>
</evidence>
<dbReference type="RefSeq" id="WP_044644237.1">
    <property type="nucleotide sequence ID" value="NZ_JTHP01000001.1"/>
</dbReference>
<proteinExistence type="inferred from homology"/>
<keyword evidence="8" id="KW-0812">Transmembrane</keyword>
<evidence type="ECO:0000256" key="1">
    <source>
        <dbReference type="ARBA" id="ARBA00004236"/>
    </source>
</evidence>
<dbReference type="PROSITE" id="PS50885">
    <property type="entry name" value="HAMP"/>
    <property type="match status" value="1"/>
</dbReference>
<dbReference type="SMART" id="SM00283">
    <property type="entry name" value="MA"/>
    <property type="match status" value="1"/>
</dbReference>
<feature type="transmembrane region" description="Helical" evidence="8">
    <location>
        <begin position="178"/>
        <end position="201"/>
    </location>
</feature>
<dbReference type="Pfam" id="PF00672">
    <property type="entry name" value="HAMP"/>
    <property type="match status" value="1"/>
</dbReference>
<feature type="region of interest" description="Disordered" evidence="7">
    <location>
        <begin position="566"/>
        <end position="606"/>
    </location>
</feature>
<dbReference type="InterPro" id="IPR004090">
    <property type="entry name" value="Chemotax_Me-accpt_rcpt"/>
</dbReference>
<feature type="domain" description="HAMP" evidence="10">
    <location>
        <begin position="203"/>
        <end position="256"/>
    </location>
</feature>
<evidence type="ECO:0000313" key="11">
    <source>
        <dbReference type="EMBL" id="KJD47445.1"/>
    </source>
</evidence>
<comment type="subcellular location">
    <subcellularLocation>
        <location evidence="1">Cell membrane</location>
    </subcellularLocation>
</comment>
<dbReference type="OrthoDB" id="107771at2"/>
<dbReference type="InterPro" id="IPR003660">
    <property type="entry name" value="HAMP_dom"/>
</dbReference>
<evidence type="ECO:0000256" key="5">
    <source>
        <dbReference type="ARBA" id="ARBA00029447"/>
    </source>
</evidence>
<name>A0A0D7X7Q0_9BACL</name>
<dbReference type="SUPFAM" id="SSF58104">
    <property type="entry name" value="Methyl-accepting chemotaxis protein (MCP) signaling domain"/>
    <property type="match status" value="1"/>
</dbReference>
<evidence type="ECO:0000256" key="3">
    <source>
        <dbReference type="ARBA" id="ARBA00023136"/>
    </source>
</evidence>
<dbReference type="GO" id="GO:0007165">
    <property type="term" value="P:signal transduction"/>
    <property type="evidence" value="ECO:0007669"/>
    <property type="project" value="UniProtKB-KW"/>
</dbReference>
<evidence type="ECO:0000313" key="12">
    <source>
        <dbReference type="Proteomes" id="UP000032534"/>
    </source>
</evidence>
<evidence type="ECO:0000256" key="8">
    <source>
        <dbReference type="SAM" id="Phobius"/>
    </source>
</evidence>
<evidence type="ECO:0000259" key="9">
    <source>
        <dbReference type="PROSITE" id="PS50111"/>
    </source>
</evidence>
<keyword evidence="12" id="KW-1185">Reference proteome</keyword>
<organism evidence="11 12">
    <name type="scientific">Paenibacillus terrae</name>
    <dbReference type="NCBI Taxonomy" id="159743"/>
    <lineage>
        <taxon>Bacteria</taxon>
        <taxon>Bacillati</taxon>
        <taxon>Bacillota</taxon>
        <taxon>Bacilli</taxon>
        <taxon>Bacillales</taxon>
        <taxon>Paenibacillaceae</taxon>
        <taxon>Paenibacillus</taxon>
    </lineage>
</organism>
<dbReference type="SMART" id="SM00304">
    <property type="entry name" value="HAMP"/>
    <property type="match status" value="1"/>
</dbReference>
<keyword evidence="4 6" id="KW-0807">Transducer</keyword>
<dbReference type="CDD" id="cd06225">
    <property type="entry name" value="HAMP"/>
    <property type="match status" value="1"/>
</dbReference>
<evidence type="ECO:0000259" key="10">
    <source>
        <dbReference type="PROSITE" id="PS50885"/>
    </source>
</evidence>
<dbReference type="CDD" id="cd11386">
    <property type="entry name" value="MCP_signal"/>
    <property type="match status" value="1"/>
</dbReference>
<gene>
    <name evidence="11" type="ORF">QD47_00355</name>
</gene>
<dbReference type="Gene3D" id="6.10.340.10">
    <property type="match status" value="1"/>
</dbReference>
<evidence type="ECO:0000256" key="2">
    <source>
        <dbReference type="ARBA" id="ARBA00022475"/>
    </source>
</evidence>
<evidence type="ECO:0000256" key="4">
    <source>
        <dbReference type="ARBA" id="ARBA00023224"/>
    </source>
</evidence>
<dbReference type="Pfam" id="PF12729">
    <property type="entry name" value="4HB_MCP_1"/>
    <property type="match status" value="1"/>
</dbReference>
<dbReference type="Proteomes" id="UP000032534">
    <property type="component" value="Unassembled WGS sequence"/>
</dbReference>
<dbReference type="PANTHER" id="PTHR32089:SF112">
    <property type="entry name" value="LYSOZYME-LIKE PROTEIN-RELATED"/>
    <property type="match status" value="1"/>
</dbReference>
<evidence type="ECO:0000256" key="7">
    <source>
        <dbReference type="SAM" id="MobiDB-lite"/>
    </source>
</evidence>
<dbReference type="AlphaFoldDB" id="A0A0D7X7Q0"/>
<dbReference type="InterPro" id="IPR004089">
    <property type="entry name" value="MCPsignal_dom"/>
</dbReference>
<reference evidence="11 12" key="1">
    <citation type="submission" date="2014-11" db="EMBL/GenBank/DDBJ databases">
        <title>Draft Genome Sequences of Paenibacillus polymyxa NRRL B-30509 and Paenibacillus terrae NRRL B-30644, Strains from a Poultry Environment that Produce Tridecaptin A and Paenicidins.</title>
        <authorList>
            <person name="van Belkum M.J."/>
            <person name="Lohans C.T."/>
            <person name="Vederas J.C."/>
        </authorList>
    </citation>
    <scope>NUCLEOTIDE SEQUENCE [LARGE SCALE GENOMIC DNA]</scope>
    <source>
        <strain evidence="11 12">NRRL B-30644</strain>
    </source>
</reference>
<dbReference type="InterPro" id="IPR024478">
    <property type="entry name" value="HlyB_4HB_MCP"/>
</dbReference>
<keyword evidence="2" id="KW-1003">Cell membrane</keyword>
<dbReference type="PANTHER" id="PTHR32089">
    <property type="entry name" value="METHYL-ACCEPTING CHEMOTAXIS PROTEIN MCPB"/>
    <property type="match status" value="1"/>
</dbReference>
<dbReference type="PROSITE" id="PS50111">
    <property type="entry name" value="CHEMOTAXIS_TRANSDUC_2"/>
    <property type="match status" value="1"/>
</dbReference>
<dbReference type="Gene3D" id="1.10.287.950">
    <property type="entry name" value="Methyl-accepting chemotaxis protein"/>
    <property type="match status" value="1"/>
</dbReference>
<comment type="similarity">
    <text evidence="5">Belongs to the methyl-accepting chemotaxis (MCP) protein family.</text>
</comment>
<comment type="caution">
    <text evidence="11">The sequence shown here is derived from an EMBL/GenBank/DDBJ whole genome shotgun (WGS) entry which is preliminary data.</text>
</comment>
<protein>
    <submittedName>
        <fullName evidence="11">Chemotaxis protein</fullName>
    </submittedName>
</protein>
<dbReference type="PATRIC" id="fig|159743.3.peg.81"/>